<dbReference type="EnsemblMetazoa" id="PPA43015.1">
    <property type="protein sequence ID" value="PPA43015.1"/>
    <property type="gene ID" value="WBGene00281384"/>
</dbReference>
<accession>A0A2A6B326</accession>
<accession>A0A8R1UXF1</accession>
<evidence type="ECO:0000313" key="2">
    <source>
        <dbReference type="Proteomes" id="UP000005239"/>
    </source>
</evidence>
<dbReference type="AlphaFoldDB" id="A0A2A6B326"/>
<dbReference type="Proteomes" id="UP000005239">
    <property type="component" value="Unassembled WGS sequence"/>
</dbReference>
<reference evidence="2" key="1">
    <citation type="journal article" date="2008" name="Nat. Genet.">
        <title>The Pristionchus pacificus genome provides a unique perspective on nematode lifestyle and parasitism.</title>
        <authorList>
            <person name="Dieterich C."/>
            <person name="Clifton S.W."/>
            <person name="Schuster L.N."/>
            <person name="Chinwalla A."/>
            <person name="Delehaunty K."/>
            <person name="Dinkelacker I."/>
            <person name="Fulton L."/>
            <person name="Fulton R."/>
            <person name="Godfrey J."/>
            <person name="Minx P."/>
            <person name="Mitreva M."/>
            <person name="Roeseler W."/>
            <person name="Tian H."/>
            <person name="Witte H."/>
            <person name="Yang S.P."/>
            <person name="Wilson R.K."/>
            <person name="Sommer R.J."/>
        </authorList>
    </citation>
    <scope>NUCLEOTIDE SEQUENCE [LARGE SCALE GENOMIC DNA]</scope>
    <source>
        <strain evidence="2">PS312</strain>
    </source>
</reference>
<reference evidence="1" key="2">
    <citation type="submission" date="2022-06" db="UniProtKB">
        <authorList>
            <consortium name="EnsemblMetazoa"/>
        </authorList>
    </citation>
    <scope>IDENTIFICATION</scope>
    <source>
        <strain evidence="1">PS312</strain>
    </source>
</reference>
<organism evidence="1 2">
    <name type="scientific">Pristionchus pacificus</name>
    <name type="common">Parasitic nematode worm</name>
    <dbReference type="NCBI Taxonomy" id="54126"/>
    <lineage>
        <taxon>Eukaryota</taxon>
        <taxon>Metazoa</taxon>
        <taxon>Ecdysozoa</taxon>
        <taxon>Nematoda</taxon>
        <taxon>Chromadorea</taxon>
        <taxon>Rhabditida</taxon>
        <taxon>Rhabditina</taxon>
        <taxon>Diplogasteromorpha</taxon>
        <taxon>Diplogasteroidea</taxon>
        <taxon>Neodiplogasteridae</taxon>
        <taxon>Pristionchus</taxon>
    </lineage>
</organism>
<keyword evidence="2" id="KW-1185">Reference proteome</keyword>
<gene>
    <name evidence="1" type="primary">WBGene00281384</name>
</gene>
<name>A0A2A6B326_PRIPA</name>
<protein>
    <submittedName>
        <fullName evidence="1">Uncharacterized protein</fullName>
    </submittedName>
</protein>
<evidence type="ECO:0000313" key="1">
    <source>
        <dbReference type="EnsemblMetazoa" id="PPA43015.1"/>
    </source>
</evidence>
<sequence length="127" mass="13761">SIRDLPFVSVETRRMKMLSNIVVKVLLLFIFMSVTGASLHDRAEEQRRKERGAETADIAIDVLYKLPPTAPGNSTFVESEFGLNKIKLYAGTCTGVALVSFGFVLGATALLAYRLAIPKKGTAISAV</sequence>
<proteinExistence type="predicted"/>